<organism evidence="1 2">
    <name type="scientific">Xenorhabdus bovienii (strain SS-2004)</name>
    <name type="common">Xenorhabdus nematophila subsp. bovienii</name>
    <dbReference type="NCBI Taxonomy" id="406818"/>
    <lineage>
        <taxon>Bacteria</taxon>
        <taxon>Pseudomonadati</taxon>
        <taxon>Pseudomonadota</taxon>
        <taxon>Gammaproteobacteria</taxon>
        <taxon>Enterobacterales</taxon>
        <taxon>Morganellaceae</taxon>
        <taxon>Xenorhabdus</taxon>
    </lineage>
</organism>
<dbReference type="KEGG" id="xbo:XBJ1_2762"/>
<evidence type="ECO:0000313" key="1">
    <source>
        <dbReference type="EMBL" id="CBJ81886.1"/>
    </source>
</evidence>
<gene>
    <name evidence="1" type="ordered locus">XBJ1_2762</name>
</gene>
<evidence type="ECO:0000313" key="2">
    <source>
        <dbReference type="Proteomes" id="UP000002045"/>
    </source>
</evidence>
<dbReference type="AlphaFoldDB" id="D3V7S4"/>
<dbReference type="EMBL" id="FN667741">
    <property type="protein sequence ID" value="CBJ81886.1"/>
    <property type="molecule type" value="Genomic_DNA"/>
</dbReference>
<reference evidence="1" key="1">
    <citation type="journal article" date="2011" name="PLoS ONE">
        <title>The entomopathogenic bacterial endosymbionts xenorhabdus and photorhabdus: convergent lifestyles from divergent genomes.</title>
        <authorList>
            <person name="Chaston J.M."/>
            <person name="Suen G."/>
            <person name="Tucker S.L."/>
            <person name="Andersen A.W."/>
            <person name="Bhasin A."/>
            <person name="Bode E."/>
            <person name="Bode H.B."/>
            <person name="Brachmann A.O."/>
            <person name="Cowles C.E."/>
            <person name="Cowles K.N."/>
            <person name="Darby C."/>
            <person name="de Leon L."/>
            <person name="Drace K."/>
            <person name="Du Z."/>
            <person name="Givaudan A."/>
            <person name="Herbert Tran E.E."/>
            <person name="Jewell K.A."/>
            <person name="Knack J.J."/>
            <person name="Krasomil-Osterfeld K.C."/>
            <person name="Kukor R."/>
            <person name="Lanois A."/>
            <person name="Latreille P."/>
            <person name="Leimgruber N.K."/>
            <person name="Lipke C.M."/>
            <person name="Liu R."/>
            <person name="Lu X."/>
            <person name="Martens E.C."/>
            <person name="Marri P.R."/>
            <person name="Medigue C."/>
            <person name="Menard M.L."/>
            <person name="Miller N.M."/>
            <person name="Morales-Soto N."/>
            <person name="Norton S."/>
            <person name="Ogier J.C."/>
            <person name="Orchard S.S."/>
            <person name="Park D."/>
            <person name="Park Y."/>
            <person name="Qurollo B.A."/>
            <person name="Sugar D.R."/>
            <person name="Richards G.R."/>
            <person name="Rouy Z."/>
            <person name="Slominski B."/>
            <person name="Slominski K."/>
            <person name="Snyder H."/>
            <person name="Tjaden B.C."/>
            <person name="van der Hoeven R."/>
            <person name="Welch R.D."/>
            <person name="Wheeler C."/>
            <person name="Xiang B."/>
            <person name="Barbazuk B."/>
            <person name="Gaudriault S."/>
            <person name="Goodner B."/>
            <person name="Slater S.C."/>
            <person name="Forst S."/>
            <person name="Goldman B.S."/>
            <person name="Goodrich-Blair H."/>
        </authorList>
    </citation>
    <scope>NUCLEOTIDE SEQUENCE [LARGE SCALE GENOMIC DNA]</scope>
    <source>
        <strain evidence="1">SS-2004</strain>
    </source>
</reference>
<proteinExistence type="predicted"/>
<sequence length="151" mass="16498">MEKNQNGEDIPDKTEFVKNIGLSGTVELARNSVQGKQYIYDLTYATAAWIKIAEVTMGVPSTININLIGGSGYNVGFFGQCAITNIVLRTGNNNPHGVNAVMYTTNSGAPTDLESIPIGLYSRQLNYKPNEAWLHNFQPVFPNGPESDEND</sequence>
<accession>D3V7S4</accession>
<name>D3V7S4_XENBS</name>
<dbReference type="HOGENOM" id="CLU_1730714_0_0_6"/>
<dbReference type="Proteomes" id="UP000002045">
    <property type="component" value="Chromosome"/>
</dbReference>
<protein>
    <submittedName>
        <fullName evidence="1">Uncharacterized protein</fullName>
    </submittedName>
</protein>